<comment type="caution">
    <text evidence="4">The sequence shown here is derived from an EMBL/GenBank/DDBJ whole genome shotgun (WGS) entry which is preliminary data.</text>
</comment>
<keyword evidence="5" id="KW-1185">Reference proteome</keyword>
<dbReference type="EMBL" id="LJSK01000139">
    <property type="protein sequence ID" value="KPI86284.1"/>
    <property type="molecule type" value="Genomic_DNA"/>
</dbReference>
<keyword evidence="2" id="KW-0560">Oxidoreductase</keyword>
<reference evidence="4 5" key="1">
    <citation type="journal article" date="2015" name="PLoS Pathog.">
        <title>Leptomonas seymouri: Adaptations to the Dixenous Life Cycle Analyzed by Genome Sequencing, Transcriptome Profiling and Co-infection with Leishmania donovani.</title>
        <authorList>
            <person name="Kraeva N."/>
            <person name="Butenko A."/>
            <person name="Hlavacova J."/>
            <person name="Kostygov A."/>
            <person name="Myskova J."/>
            <person name="Grybchuk D."/>
            <person name="Lestinova T."/>
            <person name="Votypka J."/>
            <person name="Volf P."/>
            <person name="Opperdoes F."/>
            <person name="Flegontov P."/>
            <person name="Lukes J."/>
            <person name="Yurchenko V."/>
        </authorList>
    </citation>
    <scope>NUCLEOTIDE SEQUENCE [LARGE SCALE GENOMIC DNA]</scope>
    <source>
        <strain evidence="4 5">ATCC 30220</strain>
    </source>
</reference>
<comment type="similarity">
    <text evidence="1">Belongs to the short-chain dehydrogenases/reductases (SDR) family.</text>
</comment>
<dbReference type="GO" id="GO:0016491">
    <property type="term" value="F:oxidoreductase activity"/>
    <property type="evidence" value="ECO:0007669"/>
    <property type="project" value="UniProtKB-KW"/>
</dbReference>
<dbReference type="Gene3D" id="3.40.50.720">
    <property type="entry name" value="NAD(P)-binding Rossmann-like Domain"/>
    <property type="match status" value="1"/>
</dbReference>
<proteinExistence type="inferred from homology"/>
<keyword evidence="3" id="KW-0812">Transmembrane</keyword>
<dbReference type="PANTHER" id="PTHR24320:SF148">
    <property type="entry name" value="NAD(P)-BINDING ROSSMANN-FOLD SUPERFAMILY PROTEIN"/>
    <property type="match status" value="1"/>
</dbReference>
<dbReference type="SUPFAM" id="SSF51735">
    <property type="entry name" value="NAD(P)-binding Rossmann-fold domains"/>
    <property type="match status" value="1"/>
</dbReference>
<sequence length="446" mass="49753">MLAQFLWGWSFFLFVLRGTLVAIADLWVMYGRVGRVWLGKRNQASSLVRGDLVMQLAASSPHHSTANEKNIFLQLNYTFIDRRLWMGLNDPATGPSAIVTGVSYGGIGFYTALYLLLSGVNVHGVSRSARQAERARQLIKSAVDRQKTLHKEWNGRVGRFLVYVCDMSDTKAVLNFSNVIATDSALRIVVCNAGPMCSPPNLSRQGLEEQFATHHVGHSLLMLRLLQARMEHLHSRSIAVSVAPPLRLVVLASAAAATGSPTAHTTFQEWESVEALQQHFDRFSGYGNAKMCELLFAFALARFVRQQHMLSLSCTVNVLHPGPTRSRVIPNSQLPLQWLLDGEAGALFRLSPVIASMYVTDLALSERYERVSGHFFRMGEDQTLFYGDMVSEARYRTGLFKNSTLFPGIPGPAVSLSLEKQQWMWATTMNYFDSKGLVDARMFSLL</sequence>
<evidence type="ECO:0008006" key="6">
    <source>
        <dbReference type="Google" id="ProtNLM"/>
    </source>
</evidence>
<dbReference type="InterPro" id="IPR036291">
    <property type="entry name" value="NAD(P)-bd_dom_sf"/>
</dbReference>
<evidence type="ECO:0000256" key="1">
    <source>
        <dbReference type="ARBA" id="ARBA00006484"/>
    </source>
</evidence>
<dbReference type="PANTHER" id="PTHR24320">
    <property type="entry name" value="RETINOL DEHYDROGENASE"/>
    <property type="match status" value="1"/>
</dbReference>
<keyword evidence="3" id="KW-0472">Membrane</keyword>
<evidence type="ECO:0000313" key="5">
    <source>
        <dbReference type="Proteomes" id="UP000038009"/>
    </source>
</evidence>
<organism evidence="4 5">
    <name type="scientific">Leptomonas seymouri</name>
    <dbReference type="NCBI Taxonomy" id="5684"/>
    <lineage>
        <taxon>Eukaryota</taxon>
        <taxon>Discoba</taxon>
        <taxon>Euglenozoa</taxon>
        <taxon>Kinetoplastea</taxon>
        <taxon>Metakinetoplastina</taxon>
        <taxon>Trypanosomatida</taxon>
        <taxon>Trypanosomatidae</taxon>
        <taxon>Leishmaniinae</taxon>
        <taxon>Leptomonas</taxon>
    </lineage>
</organism>
<dbReference type="VEuPathDB" id="TriTrypDB:Lsey_0139_0150"/>
<dbReference type="AlphaFoldDB" id="A0A0N1IKI4"/>
<keyword evidence="3" id="KW-1133">Transmembrane helix</keyword>
<dbReference type="OrthoDB" id="191139at2759"/>
<dbReference type="OMA" id="GHFFRMG"/>
<protein>
    <recommendedName>
        <fullName evidence="6">Short chain dehydrogenase/reductase</fullName>
    </recommendedName>
</protein>
<accession>A0A0N1IKI4</accession>
<gene>
    <name evidence="4" type="ORF">ABL78_4667</name>
</gene>
<name>A0A0N1IKI4_LEPSE</name>
<evidence type="ECO:0000256" key="2">
    <source>
        <dbReference type="ARBA" id="ARBA00023002"/>
    </source>
</evidence>
<evidence type="ECO:0000313" key="4">
    <source>
        <dbReference type="EMBL" id="KPI86284.1"/>
    </source>
</evidence>
<dbReference type="Proteomes" id="UP000038009">
    <property type="component" value="Unassembled WGS sequence"/>
</dbReference>
<evidence type="ECO:0000256" key="3">
    <source>
        <dbReference type="SAM" id="Phobius"/>
    </source>
</evidence>
<feature type="transmembrane region" description="Helical" evidence="3">
    <location>
        <begin position="6"/>
        <end position="30"/>
    </location>
</feature>